<dbReference type="PRINTS" id="PR01038">
    <property type="entry name" value="TRNASYNTHARG"/>
</dbReference>
<evidence type="ECO:0000256" key="9">
    <source>
        <dbReference type="ARBA" id="ARBA00022917"/>
    </source>
</evidence>
<dbReference type="PANTHER" id="PTHR11956:SF11">
    <property type="entry name" value="ARGININE--TRNA LIGASE, MITOCHONDRIAL-RELATED"/>
    <property type="match status" value="1"/>
</dbReference>
<dbReference type="GO" id="GO:0032543">
    <property type="term" value="P:mitochondrial translation"/>
    <property type="evidence" value="ECO:0007669"/>
    <property type="project" value="TreeGrafter"/>
</dbReference>
<accession>A0A1V9X5W3</accession>
<dbReference type="FunCoup" id="A0A1V9X5W3">
    <property type="interactions" value="1310"/>
</dbReference>
<keyword evidence="10 15" id="KW-0030">Aminoacyl-tRNA synthetase</keyword>
<comment type="subcellular location">
    <subcellularLocation>
        <location evidence="1">Cytoplasm</location>
    </subcellularLocation>
</comment>
<dbReference type="InterPro" id="IPR035684">
    <property type="entry name" value="ArgRS_core"/>
</dbReference>
<evidence type="ECO:0000256" key="3">
    <source>
        <dbReference type="ARBA" id="ARBA00011245"/>
    </source>
</evidence>
<dbReference type="FunFam" id="1.10.730.10:FF:000006">
    <property type="entry name" value="Arginyl-tRNA synthetase 2, mitochondrial"/>
    <property type="match status" value="1"/>
</dbReference>
<dbReference type="InParanoid" id="A0A1V9X5W3"/>
<evidence type="ECO:0000259" key="16">
    <source>
        <dbReference type="SMART" id="SM00836"/>
    </source>
</evidence>
<comment type="function">
    <text evidence="14">Catalyzes the attachment of arginine to tRNA(Arg) in a two-step reaction: arginine is first activated by ATP to form Arg-AMP and then transferred to the acceptor end of tRNA(Arg).</text>
</comment>
<keyword evidence="9 15" id="KW-0648">Protein biosynthesis</keyword>
<dbReference type="EMBL" id="MNPL01023119">
    <property type="protein sequence ID" value="OQR68877.1"/>
    <property type="molecule type" value="Genomic_DNA"/>
</dbReference>
<dbReference type="SUPFAM" id="SSF47323">
    <property type="entry name" value="Anticodon-binding domain of a subclass of class I aminoacyl-tRNA synthetases"/>
    <property type="match status" value="1"/>
</dbReference>
<dbReference type="Gene3D" id="3.40.50.620">
    <property type="entry name" value="HUPs"/>
    <property type="match status" value="1"/>
</dbReference>
<keyword evidence="5" id="KW-0963">Cytoplasm</keyword>
<dbReference type="GO" id="GO:0005739">
    <property type="term" value="C:mitochondrion"/>
    <property type="evidence" value="ECO:0007669"/>
    <property type="project" value="TreeGrafter"/>
</dbReference>
<sequence length="546" mass="62563">MCMGQRSMRYFGQKLRLAEELQEQARQKNFSPRAILGCITTSKCGVIFRHELASRLGIKDIIQVNHGQVSLKDIAHDLLGQASLSRIYAQLIPNEKIAVDFSSPNIAKPFHVGHLSSTVIGNYICNLKRYLGDQVFAINYLGDWGSQFGLLSAGFRKFGEENLLKNEPLKHLLDVYVKSHELAEKDEEFSQTAVDHFAKLEAGDEDVKKLWFNLRHISLKEYFKLYTKLGIKFDVIQGESSFHLDSKELITKLTKQRIIRESRNLQGLYLSEDYFVPLVKSNGSTLYMTRDICAAISRRKQLGVKTLYYVVDNSQAKHFSDLQRCIDKIMNDPVRIVHVKFGRIEGLSTRKGQVVLLEDLIDEAQHRALKGMQETSTTRVSPDAYDKTSLNLALSALYVNTLKTRRQRNEKFDWERCFALKGDSGVSLQYCHARLCSLRESNKVEPVYHEEILELFLQDDHVRDSIYLLSQMEECLLRSDTLLESCEFLQCLFKLCHSINKTLRTAKVGNEPNRKLAETRLLLFERLKDALANGLKLIGVRPLTSM</sequence>
<dbReference type="InterPro" id="IPR009080">
    <property type="entry name" value="tRNAsynth_Ia_anticodon-bd"/>
</dbReference>
<comment type="similarity">
    <text evidence="2 15">Belongs to the class-I aminoacyl-tRNA synthetase family.</text>
</comment>
<evidence type="ECO:0000256" key="6">
    <source>
        <dbReference type="ARBA" id="ARBA00022598"/>
    </source>
</evidence>
<dbReference type="PANTHER" id="PTHR11956">
    <property type="entry name" value="ARGINYL-TRNA SYNTHETASE"/>
    <property type="match status" value="1"/>
</dbReference>
<dbReference type="GO" id="GO:0004814">
    <property type="term" value="F:arginine-tRNA ligase activity"/>
    <property type="evidence" value="ECO:0007669"/>
    <property type="project" value="UniProtKB-EC"/>
</dbReference>
<dbReference type="Pfam" id="PF00750">
    <property type="entry name" value="tRNA-synt_1d"/>
    <property type="match status" value="1"/>
</dbReference>
<dbReference type="InterPro" id="IPR014729">
    <property type="entry name" value="Rossmann-like_a/b/a_fold"/>
</dbReference>
<keyword evidence="8 15" id="KW-0067">ATP-binding</keyword>
<evidence type="ECO:0000256" key="8">
    <source>
        <dbReference type="ARBA" id="ARBA00022840"/>
    </source>
</evidence>
<dbReference type="PROSITE" id="PS00178">
    <property type="entry name" value="AA_TRNA_LIGASE_I"/>
    <property type="match status" value="1"/>
</dbReference>
<dbReference type="GO" id="GO:0005524">
    <property type="term" value="F:ATP binding"/>
    <property type="evidence" value="ECO:0007669"/>
    <property type="project" value="UniProtKB-KW"/>
</dbReference>
<evidence type="ECO:0000313" key="17">
    <source>
        <dbReference type="EMBL" id="OQR68877.1"/>
    </source>
</evidence>
<dbReference type="EC" id="6.1.1.19" evidence="4"/>
<dbReference type="FunFam" id="3.40.50.620:FF:000116">
    <property type="entry name" value="Arginine--tRNA ligase"/>
    <property type="match status" value="1"/>
</dbReference>
<comment type="subunit">
    <text evidence="3">Monomer.</text>
</comment>
<dbReference type="OrthoDB" id="68056at2759"/>
<evidence type="ECO:0000256" key="5">
    <source>
        <dbReference type="ARBA" id="ARBA00022490"/>
    </source>
</evidence>
<evidence type="ECO:0000256" key="7">
    <source>
        <dbReference type="ARBA" id="ARBA00022741"/>
    </source>
</evidence>
<dbReference type="SUPFAM" id="SSF52374">
    <property type="entry name" value="Nucleotidylyl transferase"/>
    <property type="match status" value="1"/>
</dbReference>
<protein>
    <recommendedName>
        <fullName evidence="12">Probable arginine--tRNA ligase, mitochondrial</fullName>
        <ecNumber evidence="4">6.1.1.19</ecNumber>
    </recommendedName>
    <alternativeName>
        <fullName evidence="11">Arginyl-tRNA synthetase</fullName>
    </alternativeName>
</protein>
<evidence type="ECO:0000256" key="12">
    <source>
        <dbReference type="ARBA" id="ARBA00039495"/>
    </source>
</evidence>
<dbReference type="Gene3D" id="1.10.730.10">
    <property type="entry name" value="Isoleucyl-tRNA Synthetase, Domain 1"/>
    <property type="match status" value="1"/>
</dbReference>
<name>A0A1V9X5W3_9ACAR</name>
<evidence type="ECO:0000256" key="14">
    <source>
        <dbReference type="ARBA" id="ARBA00049595"/>
    </source>
</evidence>
<evidence type="ECO:0000256" key="11">
    <source>
        <dbReference type="ARBA" id="ARBA00033033"/>
    </source>
</evidence>
<evidence type="ECO:0000256" key="10">
    <source>
        <dbReference type="ARBA" id="ARBA00023146"/>
    </source>
</evidence>
<dbReference type="InterPro" id="IPR008909">
    <property type="entry name" value="DALR_anticod-bd"/>
</dbReference>
<comment type="caution">
    <text evidence="17">The sequence shown here is derived from an EMBL/GenBank/DDBJ whole genome shotgun (WGS) entry which is preliminary data.</text>
</comment>
<dbReference type="NCBIfam" id="TIGR00456">
    <property type="entry name" value="argS"/>
    <property type="match status" value="1"/>
</dbReference>
<dbReference type="Pfam" id="PF05746">
    <property type="entry name" value="DALR_1"/>
    <property type="match status" value="1"/>
</dbReference>
<keyword evidence="18" id="KW-1185">Reference proteome</keyword>
<evidence type="ECO:0000256" key="13">
    <source>
        <dbReference type="ARBA" id="ARBA00049339"/>
    </source>
</evidence>
<evidence type="ECO:0000313" key="18">
    <source>
        <dbReference type="Proteomes" id="UP000192247"/>
    </source>
</evidence>
<organism evidence="17 18">
    <name type="scientific">Tropilaelaps mercedesae</name>
    <dbReference type="NCBI Taxonomy" id="418985"/>
    <lineage>
        <taxon>Eukaryota</taxon>
        <taxon>Metazoa</taxon>
        <taxon>Ecdysozoa</taxon>
        <taxon>Arthropoda</taxon>
        <taxon>Chelicerata</taxon>
        <taxon>Arachnida</taxon>
        <taxon>Acari</taxon>
        <taxon>Parasitiformes</taxon>
        <taxon>Mesostigmata</taxon>
        <taxon>Gamasina</taxon>
        <taxon>Dermanyssoidea</taxon>
        <taxon>Laelapidae</taxon>
        <taxon>Tropilaelaps</taxon>
    </lineage>
</organism>
<evidence type="ECO:0000256" key="4">
    <source>
        <dbReference type="ARBA" id="ARBA00012837"/>
    </source>
</evidence>
<dbReference type="STRING" id="418985.A0A1V9X5W3"/>
<reference evidence="17 18" key="1">
    <citation type="journal article" date="2017" name="Gigascience">
        <title>Draft genome of the honey bee ectoparasitic mite, Tropilaelaps mercedesae, is shaped by the parasitic life history.</title>
        <authorList>
            <person name="Dong X."/>
            <person name="Armstrong S.D."/>
            <person name="Xia D."/>
            <person name="Makepeace B.L."/>
            <person name="Darby A.C."/>
            <person name="Kadowaki T."/>
        </authorList>
    </citation>
    <scope>NUCLEOTIDE SEQUENCE [LARGE SCALE GENOMIC DNA]</scope>
    <source>
        <strain evidence="17">Wuxi-XJTLU</strain>
    </source>
</reference>
<dbReference type="InterPro" id="IPR001278">
    <property type="entry name" value="Arg-tRNA-ligase"/>
</dbReference>
<dbReference type="SMART" id="SM00836">
    <property type="entry name" value="DALR_1"/>
    <property type="match status" value="1"/>
</dbReference>
<gene>
    <name evidence="17" type="ORF">BIW11_12625</name>
</gene>
<feature type="domain" description="DALR anticodon binding" evidence="16">
    <location>
        <begin position="428"/>
        <end position="546"/>
    </location>
</feature>
<keyword evidence="7 15" id="KW-0547">Nucleotide-binding</keyword>
<dbReference type="GO" id="GO:0006420">
    <property type="term" value="P:arginyl-tRNA aminoacylation"/>
    <property type="evidence" value="ECO:0007669"/>
    <property type="project" value="InterPro"/>
</dbReference>
<evidence type="ECO:0000256" key="1">
    <source>
        <dbReference type="ARBA" id="ARBA00004496"/>
    </source>
</evidence>
<proteinExistence type="inferred from homology"/>
<dbReference type="Proteomes" id="UP000192247">
    <property type="component" value="Unassembled WGS sequence"/>
</dbReference>
<evidence type="ECO:0000256" key="2">
    <source>
        <dbReference type="ARBA" id="ARBA00005594"/>
    </source>
</evidence>
<evidence type="ECO:0000256" key="15">
    <source>
        <dbReference type="RuleBase" id="RU363038"/>
    </source>
</evidence>
<comment type="catalytic activity">
    <reaction evidence="13">
        <text>tRNA(Arg) + L-arginine + ATP = L-arginyl-tRNA(Arg) + AMP + diphosphate</text>
        <dbReference type="Rhea" id="RHEA:20301"/>
        <dbReference type="Rhea" id="RHEA-COMP:9658"/>
        <dbReference type="Rhea" id="RHEA-COMP:9673"/>
        <dbReference type="ChEBI" id="CHEBI:30616"/>
        <dbReference type="ChEBI" id="CHEBI:32682"/>
        <dbReference type="ChEBI" id="CHEBI:33019"/>
        <dbReference type="ChEBI" id="CHEBI:78442"/>
        <dbReference type="ChEBI" id="CHEBI:78513"/>
        <dbReference type="ChEBI" id="CHEBI:456215"/>
        <dbReference type="EC" id="6.1.1.19"/>
    </reaction>
</comment>
<dbReference type="AlphaFoldDB" id="A0A1V9X5W3"/>
<keyword evidence="6 15" id="KW-0436">Ligase</keyword>
<dbReference type="InterPro" id="IPR001412">
    <property type="entry name" value="aa-tRNA-synth_I_CS"/>
</dbReference>